<keyword evidence="3" id="KW-1185">Reference proteome</keyword>
<accession>A0A328BL90</accession>
<dbReference type="OrthoDB" id="9791347at2"/>
<dbReference type="PANTHER" id="PTHR14087">
    <property type="entry name" value="THYMOCYTE NUCLEAR PROTEIN 1"/>
    <property type="match status" value="1"/>
</dbReference>
<dbReference type="RefSeq" id="WP_111275010.1">
    <property type="nucleotide sequence ID" value="NZ_QFYS01000002.1"/>
</dbReference>
<reference evidence="2 3" key="1">
    <citation type="submission" date="2018-05" db="EMBL/GenBank/DDBJ databases">
        <authorList>
            <person name="Lanie J.A."/>
            <person name="Ng W.-L."/>
            <person name="Kazmierczak K.M."/>
            <person name="Andrzejewski T.M."/>
            <person name="Davidsen T.M."/>
            <person name="Wayne K.J."/>
            <person name="Tettelin H."/>
            <person name="Glass J.I."/>
            <person name="Rusch D."/>
            <person name="Podicherti R."/>
            <person name="Tsui H.-C.T."/>
            <person name="Winkler M.E."/>
        </authorList>
    </citation>
    <scope>NUCLEOTIDE SEQUENCE [LARGE SCALE GENOMIC DNA]</scope>
    <source>
        <strain evidence="2 3">BUT-10</strain>
    </source>
</reference>
<evidence type="ECO:0000259" key="1">
    <source>
        <dbReference type="Pfam" id="PF01878"/>
    </source>
</evidence>
<dbReference type="PANTHER" id="PTHR14087:SF7">
    <property type="entry name" value="THYMOCYTE NUCLEAR PROTEIN 1"/>
    <property type="match status" value="1"/>
</dbReference>
<name>A0A328BL90_9CAUL</name>
<dbReference type="Proteomes" id="UP000249524">
    <property type="component" value="Unassembled WGS sequence"/>
</dbReference>
<organism evidence="2 3">
    <name type="scientific">Phenylobacterium kunshanense</name>
    <dbReference type="NCBI Taxonomy" id="1445034"/>
    <lineage>
        <taxon>Bacteria</taxon>
        <taxon>Pseudomonadati</taxon>
        <taxon>Pseudomonadota</taxon>
        <taxon>Alphaproteobacteria</taxon>
        <taxon>Caulobacterales</taxon>
        <taxon>Caulobacteraceae</taxon>
        <taxon>Phenylobacterium</taxon>
    </lineage>
</organism>
<comment type="caution">
    <text evidence="2">The sequence shown here is derived from an EMBL/GenBank/DDBJ whole genome shotgun (WGS) entry which is preliminary data.</text>
</comment>
<gene>
    <name evidence="2" type="ORF">DJ019_05605</name>
</gene>
<dbReference type="SUPFAM" id="SSF88697">
    <property type="entry name" value="PUA domain-like"/>
    <property type="match status" value="1"/>
</dbReference>
<sequence length="135" mass="14698">MARWLVKSEPAKYAFADLQRDGTTVWDGVRNNAAALHLKAMKVGDEVLYYHSQEGLAVVGIARVTREAFPDATDPAGRFVAVELAPVRPLKQPVTLQAMKANPALADLAMIRQSRLSVSPVRDGEWAAILQMAGD</sequence>
<dbReference type="InterPro" id="IPR052181">
    <property type="entry name" value="5hmC_binding"/>
</dbReference>
<dbReference type="InterPro" id="IPR015947">
    <property type="entry name" value="PUA-like_sf"/>
</dbReference>
<evidence type="ECO:0000313" key="3">
    <source>
        <dbReference type="Proteomes" id="UP000249524"/>
    </source>
</evidence>
<dbReference type="InterPro" id="IPR002740">
    <property type="entry name" value="EVE_domain"/>
</dbReference>
<proteinExistence type="predicted"/>
<dbReference type="InterPro" id="IPR047197">
    <property type="entry name" value="THYN1-like_EVE"/>
</dbReference>
<dbReference type="Gene3D" id="3.10.590.10">
    <property type="entry name" value="ph1033 like domains"/>
    <property type="match status" value="1"/>
</dbReference>
<evidence type="ECO:0000313" key="2">
    <source>
        <dbReference type="EMBL" id="RAK67399.1"/>
    </source>
</evidence>
<protein>
    <submittedName>
        <fullName evidence="2">EVE domain-containing protein</fullName>
    </submittedName>
</protein>
<feature type="domain" description="EVE" evidence="1">
    <location>
        <begin position="3"/>
        <end position="132"/>
    </location>
</feature>
<dbReference type="CDD" id="cd21133">
    <property type="entry name" value="EVE"/>
    <property type="match status" value="1"/>
</dbReference>
<dbReference type="EMBL" id="QFYS01000002">
    <property type="protein sequence ID" value="RAK67399.1"/>
    <property type="molecule type" value="Genomic_DNA"/>
</dbReference>
<dbReference type="AlphaFoldDB" id="A0A328BL90"/>
<dbReference type="Pfam" id="PF01878">
    <property type="entry name" value="EVE"/>
    <property type="match status" value="1"/>
</dbReference>